<evidence type="ECO:0000313" key="5">
    <source>
        <dbReference type="Proteomes" id="UP000077066"/>
    </source>
</evidence>
<accession>A0A166E2T5</accession>
<dbReference type="GO" id="GO:0042256">
    <property type="term" value="P:cytosolic ribosome assembly"/>
    <property type="evidence" value="ECO:0007669"/>
    <property type="project" value="InterPro"/>
</dbReference>
<evidence type="ECO:0000256" key="3">
    <source>
        <dbReference type="HAMAP-Rule" id="MF_00032"/>
    </source>
</evidence>
<dbReference type="GO" id="GO:0043022">
    <property type="term" value="F:ribosome binding"/>
    <property type="evidence" value="ECO:0007669"/>
    <property type="project" value="InterPro"/>
</dbReference>
<sequence>MLKRANLSGNPNLGVYISITDQIAIVPLNLSQDNEATLIEDLNVDVVKTTISGSNLAGALSVGNSNGLIVSPHVLDRELSILKSAGINVSQINDKYTAAGNIILANDYGAIASPLLSKRSIKTIEDTLDVEVVRSSILNMDIIGSIATTTNKGTLLHREASEEDIDLVEDVLKVHADLGTVGRGIALVGACSISNSNGALVPENTTGPEMARLEEALGFTDFDDY</sequence>
<keyword evidence="5" id="KW-1185">Reference proteome</keyword>
<gene>
    <name evidence="3" type="primary">eif6</name>
    <name evidence="4" type="ORF">MBFIL_05480</name>
</gene>
<dbReference type="NCBIfam" id="TIGR00323">
    <property type="entry name" value="eIF-6"/>
    <property type="match status" value="1"/>
</dbReference>
<evidence type="ECO:0000256" key="1">
    <source>
        <dbReference type="ARBA" id="ARBA00022540"/>
    </source>
</evidence>
<comment type="function">
    <text evidence="3">Binds to the 50S ribosomal subunit and prevents its association with the 30S ribosomal subunit to form the 70S initiation complex.</text>
</comment>
<comment type="caution">
    <text evidence="4">The sequence shown here is derived from an EMBL/GenBank/DDBJ whole genome shotgun (WGS) entry which is preliminary data.</text>
</comment>
<proteinExistence type="inferred from homology"/>
<dbReference type="Pfam" id="PF01912">
    <property type="entry name" value="eIF-6"/>
    <property type="match status" value="1"/>
</dbReference>
<dbReference type="PATRIC" id="fig|55758.3.peg.613"/>
<dbReference type="STRING" id="55758.MBFIL_05480"/>
<dbReference type="EMBL" id="LWMT01000076">
    <property type="protein sequence ID" value="KZX16218.1"/>
    <property type="molecule type" value="Genomic_DNA"/>
</dbReference>
<dbReference type="NCBIfam" id="NF003133">
    <property type="entry name" value="PRK04046.2-5"/>
    <property type="match status" value="1"/>
</dbReference>
<dbReference type="OrthoDB" id="33582at2157"/>
<dbReference type="PIRSF" id="PIRSF006413">
    <property type="entry name" value="IF-6"/>
    <property type="match status" value="1"/>
</dbReference>
<protein>
    <recommendedName>
        <fullName evidence="3">Translation initiation factor 6</fullName>
        <shortName evidence="3">aIF-6</shortName>
    </recommendedName>
</protein>
<dbReference type="GO" id="GO:0003743">
    <property type="term" value="F:translation initiation factor activity"/>
    <property type="evidence" value="ECO:0007669"/>
    <property type="project" value="UniProtKB-UniRule"/>
</dbReference>
<dbReference type="InterPro" id="IPR002769">
    <property type="entry name" value="eIF6"/>
</dbReference>
<dbReference type="Gene3D" id="3.75.10.10">
    <property type="entry name" value="L-arginine/glycine Amidinotransferase, Chain A"/>
    <property type="match status" value="1"/>
</dbReference>
<comment type="similarity">
    <text evidence="3">Belongs to the eIF-6 family.</text>
</comment>
<keyword evidence="2 3" id="KW-0648">Protein biosynthesis</keyword>
<dbReference type="SUPFAM" id="SSF55909">
    <property type="entry name" value="Pentein"/>
    <property type="match status" value="1"/>
</dbReference>
<organism evidence="4 5">
    <name type="scientific">Methanobrevibacter filiformis</name>
    <dbReference type="NCBI Taxonomy" id="55758"/>
    <lineage>
        <taxon>Archaea</taxon>
        <taxon>Methanobacteriati</taxon>
        <taxon>Methanobacteriota</taxon>
        <taxon>Methanomada group</taxon>
        <taxon>Methanobacteria</taxon>
        <taxon>Methanobacteriales</taxon>
        <taxon>Methanobacteriaceae</taxon>
        <taxon>Methanobrevibacter</taxon>
    </lineage>
</organism>
<dbReference type="RefSeq" id="WP_066971275.1">
    <property type="nucleotide sequence ID" value="NZ_LWMT01000076.1"/>
</dbReference>
<evidence type="ECO:0000313" key="4">
    <source>
        <dbReference type="EMBL" id="KZX16218.1"/>
    </source>
</evidence>
<reference evidence="4 5" key="1">
    <citation type="submission" date="2016-04" db="EMBL/GenBank/DDBJ databases">
        <title>Genome sequence of Methanobrevibacter filiformis DSM 11501.</title>
        <authorList>
            <person name="Poehlein A."/>
            <person name="Seedorf H."/>
            <person name="Daniel R."/>
        </authorList>
    </citation>
    <scope>NUCLEOTIDE SEQUENCE [LARGE SCALE GENOMIC DNA]</scope>
    <source>
        <strain evidence="4 5">DSM 11501</strain>
    </source>
</reference>
<dbReference type="AlphaFoldDB" id="A0A166E2T5"/>
<evidence type="ECO:0000256" key="2">
    <source>
        <dbReference type="ARBA" id="ARBA00022917"/>
    </source>
</evidence>
<dbReference type="Proteomes" id="UP000077066">
    <property type="component" value="Unassembled WGS sequence"/>
</dbReference>
<name>A0A166E2T5_9EURY</name>
<dbReference type="HAMAP" id="MF_00032">
    <property type="entry name" value="eIF_6"/>
    <property type="match status" value="1"/>
</dbReference>
<dbReference type="SMART" id="SM00654">
    <property type="entry name" value="eIF6"/>
    <property type="match status" value="1"/>
</dbReference>
<keyword evidence="1 3" id="KW-0396">Initiation factor</keyword>
<dbReference type="PANTHER" id="PTHR10784">
    <property type="entry name" value="TRANSLATION INITIATION FACTOR 6"/>
    <property type="match status" value="1"/>
</dbReference>